<dbReference type="InterPro" id="IPR028082">
    <property type="entry name" value="Peripla_BP_I"/>
</dbReference>
<dbReference type="InterPro" id="IPR011990">
    <property type="entry name" value="TPR-like_helical_dom_sf"/>
</dbReference>
<dbReference type="PANTHER" id="PTHR38038:SF1">
    <property type="entry name" value="PENICILLIN-BINDING PROTEIN ACTIVATOR LPOA"/>
    <property type="match status" value="1"/>
</dbReference>
<dbReference type="STRING" id="675511.GCA_000341735_03484"/>
<evidence type="ECO:0000256" key="6">
    <source>
        <dbReference type="ARBA" id="ARBA00023237"/>
    </source>
</evidence>
<dbReference type="Gene3D" id="1.25.40.10">
    <property type="entry name" value="Tetratricopeptide repeat domain"/>
    <property type="match status" value="1"/>
</dbReference>
<evidence type="ECO:0000313" key="8">
    <source>
        <dbReference type="EMBL" id="QCW84223.1"/>
    </source>
</evidence>
<evidence type="ECO:0000256" key="4">
    <source>
        <dbReference type="ARBA" id="ARBA00023136"/>
    </source>
</evidence>
<protein>
    <submittedName>
        <fullName evidence="8">Penicillin-binding protein activator</fullName>
    </submittedName>
</protein>
<organism evidence="8 9">
    <name type="scientific">Methylotuvimicrobium buryatense</name>
    <name type="common">Methylomicrobium buryatense</name>
    <dbReference type="NCBI Taxonomy" id="95641"/>
    <lineage>
        <taxon>Bacteria</taxon>
        <taxon>Pseudomonadati</taxon>
        <taxon>Pseudomonadota</taxon>
        <taxon>Gammaproteobacteria</taxon>
        <taxon>Methylococcales</taxon>
        <taxon>Methylococcaceae</taxon>
        <taxon>Methylotuvimicrobium</taxon>
    </lineage>
</organism>
<keyword evidence="5" id="KW-0564">Palmitate</keyword>
<dbReference type="PANTHER" id="PTHR38038">
    <property type="entry name" value="PENICILLIN-BINDING PROTEIN ACTIVATOR LPOA"/>
    <property type="match status" value="1"/>
</dbReference>
<dbReference type="GO" id="GO:0009252">
    <property type="term" value="P:peptidoglycan biosynthetic process"/>
    <property type="evidence" value="ECO:0007669"/>
    <property type="project" value="UniProtKB-KW"/>
</dbReference>
<keyword evidence="7" id="KW-0449">Lipoprotein</keyword>
<reference evidence="9" key="1">
    <citation type="journal article" date="2019" name="J. Bacteriol.">
        <title>A Mutagenic Screen Identifies a TonB-Dependent Receptor Required for the Lanthanide Metal Switch in the Type I Methanotroph 'Methylotuvimicrobium buryatense' 5GB1C.</title>
        <authorList>
            <person name="Groom J.D."/>
            <person name="Ford S.M."/>
            <person name="Pesesky M.W."/>
            <person name="Lidstrom M.E."/>
        </authorList>
    </citation>
    <scope>NUCLEOTIDE SEQUENCE [LARGE SCALE GENOMIC DNA]</scope>
    <source>
        <strain evidence="9">5GB1C</strain>
    </source>
</reference>
<keyword evidence="9" id="KW-1185">Reference proteome</keyword>
<dbReference type="KEGG" id="mbur:EQU24_19770"/>
<dbReference type="AlphaFoldDB" id="A0A4P9UUD4"/>
<dbReference type="CDD" id="cd06339">
    <property type="entry name" value="PBP1_YraM_LppC_lipoprotein-like"/>
    <property type="match status" value="1"/>
</dbReference>
<keyword evidence="4" id="KW-0472">Membrane</keyword>
<keyword evidence="3" id="KW-0573">Peptidoglycan synthesis</keyword>
<keyword evidence="2" id="KW-0133">Cell shape</keyword>
<dbReference type="GO" id="GO:0031241">
    <property type="term" value="C:periplasmic side of cell outer membrane"/>
    <property type="evidence" value="ECO:0007669"/>
    <property type="project" value="TreeGrafter"/>
</dbReference>
<dbReference type="Gene3D" id="1.25.40.650">
    <property type="match status" value="1"/>
</dbReference>
<dbReference type="Proteomes" id="UP000305881">
    <property type="component" value="Chromosome"/>
</dbReference>
<dbReference type="GO" id="GO:0008360">
    <property type="term" value="P:regulation of cell shape"/>
    <property type="evidence" value="ECO:0007669"/>
    <property type="project" value="UniProtKB-KW"/>
</dbReference>
<dbReference type="SUPFAM" id="SSF53822">
    <property type="entry name" value="Periplasmic binding protein-like I"/>
    <property type="match status" value="1"/>
</dbReference>
<keyword evidence="1" id="KW-0732">Signal</keyword>
<dbReference type="OrthoDB" id="6708821at2"/>
<keyword evidence="6" id="KW-0998">Cell outer membrane</keyword>
<gene>
    <name evidence="8" type="ORF">EQU24_19770</name>
</gene>
<evidence type="ECO:0000256" key="3">
    <source>
        <dbReference type="ARBA" id="ARBA00022984"/>
    </source>
</evidence>
<sequence length="624" mass="69714">MSRHFHSPFLLLCTFLAGCMPPQDHEPSFPADAHTAKAFMDQGQPAKAAQVYRRIADEQSEFQDQLRLFTIESLIQSGDSDTAKHYADAINPDNLTLLQRNQLNLYYAQIDLSFGDAEQASARLNLVKPLQLPRSDQIKFHQSRAFAYSLTGELKKSAASRVELSNLLPPAQQPANHAAILETLSLLPVAALEQTSPESTNVLSGWMALAQLLKTNQHNRALLDTALDQWRQNYPHHPADSAFLQGYLAQSAHAFKQPGKIAVFLPETGPIGRAGKAIREGIMAAYYQDRNETKPDLRFYDSGQSALPVLYHQAIAEGAEMVIGPLSKPDIENLAASSDLSIPVLALNHVPEINKANLYQFGLSPIDDAEQIASLAWFDGRQNALLLIPDTEQGLRIGEYIRDFWNKADANLLEIQTYQANQTDFSEPIKKLLNLDESNQRYQKIRQFLPTAVFVPRIRRDADVIFLNAYETAARSINPQLRFFHAQHLPVYATPHIYSGLPNPQLDTDLNTITFCDIPWLFDNVYQGELSINALRSTWQQFPSVYLRLMAMGIDAYNLVPHLGKLSSVQYHGATGNLLLTKAGRIKRNLVCAKFNQGVPKVIGFVQSTSESYQSIATPNDDSY</sequence>
<dbReference type="EMBL" id="CP035467">
    <property type="protein sequence ID" value="QCW84223.1"/>
    <property type="molecule type" value="Genomic_DNA"/>
</dbReference>
<name>A0A4P9UUD4_METBY</name>
<dbReference type="Pfam" id="PF04348">
    <property type="entry name" value="LppC"/>
    <property type="match status" value="1"/>
</dbReference>
<evidence type="ECO:0000256" key="2">
    <source>
        <dbReference type="ARBA" id="ARBA00022960"/>
    </source>
</evidence>
<evidence type="ECO:0000256" key="1">
    <source>
        <dbReference type="ARBA" id="ARBA00022729"/>
    </source>
</evidence>
<dbReference type="GO" id="GO:0030234">
    <property type="term" value="F:enzyme regulator activity"/>
    <property type="evidence" value="ECO:0007669"/>
    <property type="project" value="TreeGrafter"/>
</dbReference>
<evidence type="ECO:0000313" key="9">
    <source>
        <dbReference type="Proteomes" id="UP000305881"/>
    </source>
</evidence>
<evidence type="ECO:0000256" key="5">
    <source>
        <dbReference type="ARBA" id="ARBA00023139"/>
    </source>
</evidence>
<evidence type="ECO:0000256" key="7">
    <source>
        <dbReference type="ARBA" id="ARBA00023288"/>
    </source>
</evidence>
<dbReference type="Gene3D" id="3.40.50.2300">
    <property type="match status" value="2"/>
</dbReference>
<dbReference type="PROSITE" id="PS51257">
    <property type="entry name" value="PROKAR_LIPOPROTEIN"/>
    <property type="match status" value="1"/>
</dbReference>
<accession>A0A4P9UUD4</accession>
<proteinExistence type="predicted"/>
<dbReference type="InterPro" id="IPR007443">
    <property type="entry name" value="LpoA"/>
</dbReference>